<feature type="domain" description="Major facilitator superfamily (MFS) profile" evidence="7">
    <location>
        <begin position="24"/>
        <end position="476"/>
    </location>
</feature>
<evidence type="ECO:0000256" key="6">
    <source>
        <dbReference type="SAM" id="Phobius"/>
    </source>
</evidence>
<dbReference type="InterPro" id="IPR036259">
    <property type="entry name" value="MFS_trans_sf"/>
</dbReference>
<sequence length="512" mass="56739">MSQSTRADDRALTRKILWKLDCHILPPLALLWLANFIDRSNIGNARIAGLEHDAHLHGNQFNTVLAVFYIPYLIVEVPSNIVLRKFKPNRWIPFLVFLWGTVTTLTGLVHNYGGVLAIRLCLGLCEGGLLPGMILYLSTMYKRHEFQLRVGIFYASASLSGAFGGLLATAITRMDGIGGLAGWKWIFILEGLATILASLIAAYVLPADLMSASFFTEEERRFAVQRFKDDTPNSTVLSEFDNSISGNPGSIDGKEKEEQIETLTSTQEITDNVEEEHFEWGEIRRGLLDLQTWLTGVAYFGLIISLYSYSLFLPTIITGLGYSGPAAQLRTVPPYVPAVVLTVVVALLSDRLKWRGPFILICLPLTIIGYIISITAETNNARYVAVFFIAAGVYPSGPCILSILPNNSSGHYKKATTTALQLAIANTGGFLATFTYTPDQAPKYIRGHCISLAFVSLAWILIAANVMYCLWENKARREGRRQQNIAQYKALREAGKTRAPIGDRDPKFLFTL</sequence>
<feature type="transmembrane region" description="Helical" evidence="6">
    <location>
        <begin position="150"/>
        <end position="171"/>
    </location>
</feature>
<accession>A0A2A9NQ83</accession>
<protein>
    <recommendedName>
        <fullName evidence="7">Major facilitator superfamily (MFS) profile domain-containing protein</fullName>
    </recommendedName>
</protein>
<dbReference type="FunFam" id="1.20.1250.20:FF:000034">
    <property type="entry name" value="MFS general substrate transporter"/>
    <property type="match status" value="1"/>
</dbReference>
<dbReference type="STRING" id="703135.A0A2A9NQ83"/>
<feature type="transmembrane region" description="Helical" evidence="6">
    <location>
        <begin position="91"/>
        <end position="110"/>
    </location>
</feature>
<evidence type="ECO:0000256" key="3">
    <source>
        <dbReference type="ARBA" id="ARBA00022692"/>
    </source>
</evidence>
<dbReference type="Gene3D" id="1.20.1250.20">
    <property type="entry name" value="MFS general substrate transporter like domains"/>
    <property type="match status" value="2"/>
</dbReference>
<keyword evidence="9" id="KW-1185">Reference proteome</keyword>
<keyword evidence="5 6" id="KW-0472">Membrane</keyword>
<dbReference type="InterPro" id="IPR020846">
    <property type="entry name" value="MFS_dom"/>
</dbReference>
<proteinExistence type="predicted"/>
<dbReference type="PANTHER" id="PTHR43791">
    <property type="entry name" value="PERMEASE-RELATED"/>
    <property type="match status" value="1"/>
</dbReference>
<name>A0A2A9NQ83_9AGAR</name>
<feature type="transmembrane region" description="Helical" evidence="6">
    <location>
        <begin position="382"/>
        <end position="404"/>
    </location>
</feature>
<evidence type="ECO:0000256" key="1">
    <source>
        <dbReference type="ARBA" id="ARBA00004141"/>
    </source>
</evidence>
<keyword evidence="4 6" id="KW-1133">Transmembrane helix</keyword>
<dbReference type="FunFam" id="1.20.1250.20:FF:000068">
    <property type="entry name" value="MFS general substrate transporter"/>
    <property type="match status" value="1"/>
</dbReference>
<dbReference type="PANTHER" id="PTHR43791:SF67">
    <property type="entry name" value="TRANSPORTER, PUTATIVE (AFU_ORTHOLOGUE AFUA_3G04010)-RELATED"/>
    <property type="match status" value="1"/>
</dbReference>
<dbReference type="Pfam" id="PF07690">
    <property type="entry name" value="MFS_1"/>
    <property type="match status" value="1"/>
</dbReference>
<evidence type="ECO:0000256" key="4">
    <source>
        <dbReference type="ARBA" id="ARBA00022989"/>
    </source>
</evidence>
<evidence type="ECO:0000313" key="8">
    <source>
        <dbReference type="EMBL" id="PFH52709.1"/>
    </source>
</evidence>
<feature type="transmembrane region" description="Helical" evidence="6">
    <location>
        <begin position="332"/>
        <end position="349"/>
    </location>
</feature>
<evidence type="ECO:0000259" key="7">
    <source>
        <dbReference type="PROSITE" id="PS50850"/>
    </source>
</evidence>
<dbReference type="OrthoDB" id="9971669at2759"/>
<feature type="transmembrane region" description="Helical" evidence="6">
    <location>
        <begin position="293"/>
        <end position="312"/>
    </location>
</feature>
<feature type="transmembrane region" description="Helical" evidence="6">
    <location>
        <begin position="116"/>
        <end position="138"/>
    </location>
</feature>
<dbReference type="AlphaFoldDB" id="A0A2A9NQ83"/>
<keyword evidence="2" id="KW-0813">Transport</keyword>
<feature type="transmembrane region" description="Helical" evidence="6">
    <location>
        <begin position="183"/>
        <end position="205"/>
    </location>
</feature>
<keyword evidence="3 6" id="KW-0812">Transmembrane</keyword>
<feature type="transmembrane region" description="Helical" evidence="6">
    <location>
        <begin position="416"/>
        <end position="438"/>
    </location>
</feature>
<dbReference type="InterPro" id="IPR011701">
    <property type="entry name" value="MFS"/>
</dbReference>
<reference evidence="8 9" key="1">
    <citation type="submission" date="2014-02" db="EMBL/GenBank/DDBJ databases">
        <title>Transposable element dynamics among asymbiotic and ectomycorrhizal Amanita fungi.</title>
        <authorList>
            <consortium name="DOE Joint Genome Institute"/>
            <person name="Hess J."/>
            <person name="Skrede I."/>
            <person name="Wolfe B."/>
            <person name="LaButti K."/>
            <person name="Ohm R.A."/>
            <person name="Grigoriev I.V."/>
            <person name="Pringle A."/>
        </authorList>
    </citation>
    <scope>NUCLEOTIDE SEQUENCE [LARGE SCALE GENOMIC DNA]</scope>
    <source>
        <strain evidence="8 9">SKay4041</strain>
    </source>
</reference>
<evidence type="ECO:0000256" key="5">
    <source>
        <dbReference type="ARBA" id="ARBA00023136"/>
    </source>
</evidence>
<dbReference type="PROSITE" id="PS50850">
    <property type="entry name" value="MFS"/>
    <property type="match status" value="1"/>
</dbReference>
<comment type="subcellular location">
    <subcellularLocation>
        <location evidence="1">Membrane</location>
        <topology evidence="1">Multi-pass membrane protein</topology>
    </subcellularLocation>
</comment>
<gene>
    <name evidence="8" type="ORF">AMATHDRAFT_139389</name>
</gene>
<feature type="transmembrane region" description="Helical" evidence="6">
    <location>
        <begin position="450"/>
        <end position="471"/>
    </location>
</feature>
<dbReference type="GO" id="GO:0016020">
    <property type="term" value="C:membrane"/>
    <property type="evidence" value="ECO:0007669"/>
    <property type="project" value="UniProtKB-SubCell"/>
</dbReference>
<organism evidence="8 9">
    <name type="scientific">Amanita thiersii Skay4041</name>
    <dbReference type="NCBI Taxonomy" id="703135"/>
    <lineage>
        <taxon>Eukaryota</taxon>
        <taxon>Fungi</taxon>
        <taxon>Dikarya</taxon>
        <taxon>Basidiomycota</taxon>
        <taxon>Agaricomycotina</taxon>
        <taxon>Agaricomycetes</taxon>
        <taxon>Agaricomycetidae</taxon>
        <taxon>Agaricales</taxon>
        <taxon>Pluteineae</taxon>
        <taxon>Amanitaceae</taxon>
        <taxon>Amanita</taxon>
    </lineage>
</organism>
<dbReference type="EMBL" id="KZ301977">
    <property type="protein sequence ID" value="PFH52709.1"/>
    <property type="molecule type" value="Genomic_DNA"/>
</dbReference>
<dbReference type="SUPFAM" id="SSF103473">
    <property type="entry name" value="MFS general substrate transporter"/>
    <property type="match status" value="1"/>
</dbReference>
<evidence type="ECO:0000256" key="2">
    <source>
        <dbReference type="ARBA" id="ARBA00022448"/>
    </source>
</evidence>
<feature type="transmembrane region" description="Helical" evidence="6">
    <location>
        <begin position="356"/>
        <end position="376"/>
    </location>
</feature>
<dbReference type="Proteomes" id="UP000242287">
    <property type="component" value="Unassembled WGS sequence"/>
</dbReference>
<dbReference type="GO" id="GO:0022857">
    <property type="term" value="F:transmembrane transporter activity"/>
    <property type="evidence" value="ECO:0007669"/>
    <property type="project" value="InterPro"/>
</dbReference>
<evidence type="ECO:0000313" key="9">
    <source>
        <dbReference type="Proteomes" id="UP000242287"/>
    </source>
</evidence>